<gene>
    <name evidence="2" type="ORF">RCOM_0467760</name>
</gene>
<accession>B9SQ01</accession>
<dbReference type="InterPro" id="IPR002156">
    <property type="entry name" value="RNaseH_domain"/>
</dbReference>
<dbReference type="InParanoid" id="B9SQ01"/>
<dbReference type="CDD" id="cd06222">
    <property type="entry name" value="RNase_H_like"/>
    <property type="match status" value="1"/>
</dbReference>
<reference evidence="3" key="1">
    <citation type="journal article" date="2010" name="Nat. Biotechnol.">
        <title>Draft genome sequence of the oilseed species Ricinus communis.</title>
        <authorList>
            <person name="Chan A.P."/>
            <person name="Crabtree J."/>
            <person name="Zhao Q."/>
            <person name="Lorenzi H."/>
            <person name="Orvis J."/>
            <person name="Puiu D."/>
            <person name="Melake-Berhan A."/>
            <person name="Jones K.M."/>
            <person name="Redman J."/>
            <person name="Chen G."/>
            <person name="Cahoon E.B."/>
            <person name="Gedil M."/>
            <person name="Stanke M."/>
            <person name="Haas B.J."/>
            <person name="Wortman J.R."/>
            <person name="Fraser-Liggett C.M."/>
            <person name="Ravel J."/>
            <person name="Rabinowicz P.D."/>
        </authorList>
    </citation>
    <scope>NUCLEOTIDE SEQUENCE [LARGE SCALE GENOMIC DNA]</scope>
    <source>
        <strain evidence="3">cv. Hale</strain>
    </source>
</reference>
<sequence length="224" mass="24299">MTDSAVLPNYFSLVSRLPSASLVNHPKKVAPPAAAPGVGGVIGVSGAVWFQDNERADHPKLLVVLSLSLKKGMLGGLRRMQMFHGSSSSIATAIGSKRRSLKFGFCFSIKTDSTVAKGDALRWALKIARDCGIRDIEVECGIKVVIDSIHGKKILNAFGDLTVDDILMLANRGFKHVSRTDNAVAHSLAHFVPTKDIFYVWVKEVPPNVDLLVSQDVRLFSFSV</sequence>
<feature type="domain" description="RNase H type-1" evidence="1">
    <location>
        <begin position="88"/>
        <end position="191"/>
    </location>
</feature>
<dbReference type="GO" id="GO:0004523">
    <property type="term" value="F:RNA-DNA hybrid ribonuclease activity"/>
    <property type="evidence" value="ECO:0007669"/>
    <property type="project" value="InterPro"/>
</dbReference>
<evidence type="ECO:0000259" key="1">
    <source>
        <dbReference type="Pfam" id="PF13456"/>
    </source>
</evidence>
<dbReference type="Proteomes" id="UP000008311">
    <property type="component" value="Unassembled WGS sequence"/>
</dbReference>
<protein>
    <recommendedName>
        <fullName evidence="1">RNase H type-1 domain-containing protein</fullName>
    </recommendedName>
</protein>
<dbReference type="InterPro" id="IPR044730">
    <property type="entry name" value="RNase_H-like_dom_plant"/>
</dbReference>
<dbReference type="PANTHER" id="PTHR47723">
    <property type="entry name" value="OS05G0353850 PROTEIN"/>
    <property type="match status" value="1"/>
</dbReference>
<name>B9SQ01_RICCO</name>
<evidence type="ECO:0000313" key="2">
    <source>
        <dbReference type="EMBL" id="EEF34320.1"/>
    </source>
</evidence>
<keyword evidence="3" id="KW-1185">Reference proteome</keyword>
<organism evidence="2 3">
    <name type="scientific">Ricinus communis</name>
    <name type="common">Castor bean</name>
    <dbReference type="NCBI Taxonomy" id="3988"/>
    <lineage>
        <taxon>Eukaryota</taxon>
        <taxon>Viridiplantae</taxon>
        <taxon>Streptophyta</taxon>
        <taxon>Embryophyta</taxon>
        <taxon>Tracheophyta</taxon>
        <taxon>Spermatophyta</taxon>
        <taxon>Magnoliopsida</taxon>
        <taxon>eudicotyledons</taxon>
        <taxon>Gunneridae</taxon>
        <taxon>Pentapetalae</taxon>
        <taxon>rosids</taxon>
        <taxon>fabids</taxon>
        <taxon>Malpighiales</taxon>
        <taxon>Euphorbiaceae</taxon>
        <taxon>Acalyphoideae</taxon>
        <taxon>Acalypheae</taxon>
        <taxon>Ricinus</taxon>
    </lineage>
</organism>
<dbReference type="EMBL" id="EQ974075">
    <property type="protein sequence ID" value="EEF34320.1"/>
    <property type="molecule type" value="Genomic_DNA"/>
</dbReference>
<dbReference type="GO" id="GO:0003676">
    <property type="term" value="F:nucleic acid binding"/>
    <property type="evidence" value="ECO:0007669"/>
    <property type="project" value="InterPro"/>
</dbReference>
<evidence type="ECO:0000313" key="3">
    <source>
        <dbReference type="Proteomes" id="UP000008311"/>
    </source>
</evidence>
<dbReference type="AlphaFoldDB" id="B9SQ01"/>
<dbReference type="PANTHER" id="PTHR47723:SF23">
    <property type="entry name" value="REVERSE TRANSCRIPTASE-LIKE PROTEIN"/>
    <property type="match status" value="1"/>
</dbReference>
<dbReference type="Pfam" id="PF13456">
    <property type="entry name" value="RVT_3"/>
    <property type="match status" value="1"/>
</dbReference>
<dbReference type="InterPro" id="IPR053151">
    <property type="entry name" value="RNase_H-like"/>
</dbReference>
<proteinExistence type="predicted"/>